<dbReference type="Proteomes" id="UP000032221">
    <property type="component" value="Unassembled WGS sequence"/>
</dbReference>
<dbReference type="STRING" id="280871.TL10_11350"/>
<comment type="caution">
    <text evidence="1">The sequence shown here is derived from an EMBL/GenBank/DDBJ whole genome shotgun (WGS) entry which is preliminary data.</text>
</comment>
<evidence type="ECO:0000313" key="2">
    <source>
        <dbReference type="Proteomes" id="UP000032221"/>
    </source>
</evidence>
<reference evidence="1 2" key="1">
    <citation type="submission" date="2015-01" db="EMBL/GenBank/DDBJ databases">
        <title>Genome sequence of Mycobacterium llatzerense and Mycobacterium immunogenum recovered from brain abscess.</title>
        <authorList>
            <person name="Greninger A.L."/>
            <person name="Langelier C."/>
            <person name="Cunningham G."/>
            <person name="Chiu C.Y."/>
            <person name="Miller S."/>
        </authorList>
    </citation>
    <scope>NUCLEOTIDE SEQUENCE [LARGE SCALE GENOMIC DNA]</scope>
    <source>
        <strain evidence="1 2">CLUC14</strain>
    </source>
</reference>
<dbReference type="RefSeq" id="WP_043985725.1">
    <property type="nucleotide sequence ID" value="NZ_JXST01000013.1"/>
</dbReference>
<dbReference type="Gene3D" id="1.10.8.1060">
    <property type="entry name" value="Corynebacterium glutamicum thioredoxin-dependent arsenate reductase, N-terminal domain"/>
    <property type="match status" value="1"/>
</dbReference>
<dbReference type="OrthoDB" id="4628880at2"/>
<proteinExistence type="predicted"/>
<organism evidence="1 2">
    <name type="scientific">Mycolicibacterium llatzerense</name>
    <dbReference type="NCBI Taxonomy" id="280871"/>
    <lineage>
        <taxon>Bacteria</taxon>
        <taxon>Bacillati</taxon>
        <taxon>Actinomycetota</taxon>
        <taxon>Actinomycetes</taxon>
        <taxon>Mycobacteriales</taxon>
        <taxon>Mycobacteriaceae</taxon>
        <taxon>Mycolicibacterium</taxon>
    </lineage>
</organism>
<evidence type="ECO:0000313" key="1">
    <source>
        <dbReference type="EMBL" id="KIU16888.1"/>
    </source>
</evidence>
<name>A0A0D1J5L2_9MYCO</name>
<dbReference type="AlphaFoldDB" id="A0A0D1J5L2"/>
<dbReference type="PATRIC" id="fig|280871.6.peg.2353"/>
<protein>
    <submittedName>
        <fullName evidence="1">Uncharacterized protein</fullName>
    </submittedName>
</protein>
<keyword evidence="2" id="KW-1185">Reference proteome</keyword>
<gene>
    <name evidence="1" type="ORF">TL10_11350</name>
</gene>
<accession>A0A0D1J5L2</accession>
<sequence length="144" mass="15806">MSEAPMSLTEQTFRDLLTAAITQGQRPPPTTILGPTCWIAIDVLAREHPDAAPERVVAAFDAFAIEHLEIDRSESPADVDPVTARVAEYAAIDALVAQLSITYPSTDPRTVTAVVRRIHADFHDHAVRDFIPLFVEQAAHRKLA</sequence>
<dbReference type="NCBIfam" id="NF046112">
    <property type="entry name" value="MSMEG_6209_Nter"/>
    <property type="match status" value="1"/>
</dbReference>
<dbReference type="EMBL" id="JXST01000013">
    <property type="protein sequence ID" value="KIU16888.1"/>
    <property type="molecule type" value="Genomic_DNA"/>
</dbReference>